<evidence type="ECO:0000313" key="1">
    <source>
        <dbReference type="EMBL" id="EUA30349.1"/>
    </source>
</evidence>
<dbReference type="PATRIC" id="fig|1299334.3.peg.6279"/>
<proteinExistence type="predicted"/>
<comment type="caution">
    <text evidence="1">The sequence shown here is derived from an EMBL/GenBank/DDBJ whole genome shotgun (WGS) entry which is preliminary data.</text>
</comment>
<organism evidence="1">
    <name type="scientific">Mycobacterium xenopi 4042</name>
    <dbReference type="NCBI Taxonomy" id="1299334"/>
    <lineage>
        <taxon>Bacteria</taxon>
        <taxon>Bacillati</taxon>
        <taxon>Actinomycetota</taxon>
        <taxon>Actinomycetes</taxon>
        <taxon>Mycobacteriales</taxon>
        <taxon>Mycobacteriaceae</taxon>
        <taxon>Mycobacterium</taxon>
    </lineage>
</organism>
<gene>
    <name evidence="1" type="ORF">I553_4606</name>
</gene>
<name>X8AFP5_MYCXE</name>
<dbReference type="AlphaFoldDB" id="X8AFP5"/>
<reference evidence="1" key="1">
    <citation type="submission" date="2014-01" db="EMBL/GenBank/DDBJ databases">
        <authorList>
            <person name="Brown-Elliot B."/>
            <person name="Wallace R."/>
            <person name="Lenaerts A."/>
            <person name="Ordway D."/>
            <person name="DeGroote M.A."/>
            <person name="Parker T."/>
            <person name="Sizemore C."/>
            <person name="Tallon L.J."/>
            <person name="Sadzewicz L.K."/>
            <person name="Sengamalay N."/>
            <person name="Fraser C.M."/>
            <person name="Hine E."/>
            <person name="Shefchek K.A."/>
            <person name="Das S.P."/>
            <person name="Tettelin H."/>
        </authorList>
    </citation>
    <scope>NUCLEOTIDE SEQUENCE [LARGE SCALE GENOMIC DNA]</scope>
    <source>
        <strain evidence="1">4042</strain>
    </source>
</reference>
<dbReference type="EMBL" id="JAOB01000060">
    <property type="protein sequence ID" value="EUA30349.1"/>
    <property type="molecule type" value="Genomic_DNA"/>
</dbReference>
<protein>
    <submittedName>
        <fullName evidence="1">Uncharacterized protein</fullName>
    </submittedName>
</protein>
<sequence length="52" mass="5458">MSFADCVVAEVARAAATAAATSDPHLLTLRRDEAIAVVVLPDSRGRKGRHGK</sequence>
<accession>X8AFP5</accession>